<accession>A0A6J5PLI8</accession>
<dbReference type="Gene3D" id="3.40.50.300">
    <property type="entry name" value="P-loop containing nucleotide triphosphate hydrolases"/>
    <property type="match status" value="1"/>
</dbReference>
<dbReference type="EMBL" id="LR796871">
    <property type="protein sequence ID" value="CAB4171992.1"/>
    <property type="molecule type" value="Genomic_DNA"/>
</dbReference>
<reference evidence="1" key="1">
    <citation type="submission" date="2020-05" db="EMBL/GenBank/DDBJ databases">
        <authorList>
            <person name="Chiriac C."/>
            <person name="Salcher M."/>
            <person name="Ghai R."/>
            <person name="Kavagutti S V."/>
        </authorList>
    </citation>
    <scope>NUCLEOTIDE SEQUENCE</scope>
</reference>
<evidence type="ECO:0000313" key="1">
    <source>
        <dbReference type="EMBL" id="CAB4171992.1"/>
    </source>
</evidence>
<dbReference type="InterPro" id="IPR027417">
    <property type="entry name" value="P-loop_NTPase"/>
</dbReference>
<protein>
    <submittedName>
        <fullName evidence="1">AAA domain containing protein</fullName>
    </submittedName>
</protein>
<gene>
    <name evidence="1" type="ORF">UFOVP929_36</name>
</gene>
<proteinExistence type="predicted"/>
<dbReference type="Pfam" id="PF13604">
    <property type="entry name" value="AAA_30"/>
    <property type="match status" value="1"/>
</dbReference>
<dbReference type="SUPFAM" id="SSF52540">
    <property type="entry name" value="P-loop containing nucleoside triphosphate hydrolases"/>
    <property type="match status" value="1"/>
</dbReference>
<dbReference type="Gene3D" id="3.30.420.240">
    <property type="match status" value="1"/>
</dbReference>
<organism evidence="1">
    <name type="scientific">uncultured Caudovirales phage</name>
    <dbReference type="NCBI Taxonomy" id="2100421"/>
    <lineage>
        <taxon>Viruses</taxon>
        <taxon>Duplodnaviria</taxon>
        <taxon>Heunggongvirae</taxon>
        <taxon>Uroviricota</taxon>
        <taxon>Caudoviricetes</taxon>
        <taxon>Peduoviridae</taxon>
        <taxon>Maltschvirus</taxon>
        <taxon>Maltschvirus maltsch</taxon>
    </lineage>
</organism>
<sequence length="537" mass="60770">MTRQVDAQEKRRKPKAGSKTRIVNDLPENQFDLRKKILLDPDWIYPNLLGMQPWSKQWEVIRSVRVNKRTAVRSCHGSGKTAVAAAVVLEFMLQGPCRVITTAPTWSQVEQLLWREIAQRHRHIEPSFGKLFKTQLEIAPDWFAIGLSTDTPERFQGHHAPRMLLVVDEASGVDDAIYEASEGFLTADGARVLLIGNPTRTGGTFYRAFRPDSGWHRVHISAFDTPNFTGEEVHENAARALVTPEWAADAATQWGIDSPAYKIRVLGDFAETTGRQFFQFMQNLAYIDPKKKGRILGQPVRGGIVRFYEDTSGPIKIYHHPVKDRRYIVFADVAGSVTEDTYQSRVTNYDSTDGSDYAAAIIIDAENGQICAEYHGRPALDEYAEELGRIAYMYNKALLAVERNSMGQAVLIMLTTTYNYPNLYRPRHMNTTLPSMDKKLGWSTNAATRPRMLSALQAQIRDHPETICSERLIDELRTFVYDKRGREGADYGCHDDMVMAAGGAFAVMQETTYKPIDLRPSRRRTSTTTITKRAPRM</sequence>
<name>A0A6J5PLI8_9CAUD</name>